<feature type="region of interest" description="Disordered" evidence="1">
    <location>
        <begin position="1"/>
        <end position="35"/>
    </location>
</feature>
<dbReference type="SUPFAM" id="SSF64376">
    <property type="entry name" value="YlxR-like"/>
    <property type="match status" value="1"/>
</dbReference>
<evidence type="ECO:0000313" key="4">
    <source>
        <dbReference type="Proteomes" id="UP000440224"/>
    </source>
</evidence>
<dbReference type="InterPro" id="IPR035931">
    <property type="entry name" value="YlxR-like_sf"/>
</dbReference>
<organism evidence="3 4">
    <name type="scientific">Polyangium spumosum</name>
    <dbReference type="NCBI Taxonomy" id="889282"/>
    <lineage>
        <taxon>Bacteria</taxon>
        <taxon>Pseudomonadati</taxon>
        <taxon>Myxococcota</taxon>
        <taxon>Polyangia</taxon>
        <taxon>Polyangiales</taxon>
        <taxon>Polyangiaceae</taxon>
        <taxon>Polyangium</taxon>
    </lineage>
</organism>
<dbReference type="Pfam" id="PF04296">
    <property type="entry name" value="YlxR"/>
    <property type="match status" value="1"/>
</dbReference>
<evidence type="ECO:0000313" key="3">
    <source>
        <dbReference type="EMBL" id="MRG93574.1"/>
    </source>
</evidence>
<accession>A0A6N7PU18</accession>
<gene>
    <name evidence="3" type="ORF">GF068_16885</name>
</gene>
<proteinExistence type="predicted"/>
<feature type="compositionally biased region" description="Basic and acidic residues" evidence="1">
    <location>
        <begin position="299"/>
        <end position="311"/>
    </location>
</feature>
<evidence type="ECO:0000256" key="1">
    <source>
        <dbReference type="SAM" id="MobiDB-lite"/>
    </source>
</evidence>
<dbReference type="InterPro" id="IPR007393">
    <property type="entry name" value="YlxR_dom"/>
</dbReference>
<comment type="caution">
    <text evidence="3">The sequence shown here is derived from an EMBL/GenBank/DDBJ whole genome shotgun (WGS) entry which is preliminary data.</text>
</comment>
<dbReference type="EMBL" id="WJIE01000004">
    <property type="protein sequence ID" value="MRG93574.1"/>
    <property type="molecule type" value="Genomic_DNA"/>
</dbReference>
<dbReference type="Gene3D" id="3.30.1230.10">
    <property type="entry name" value="YlxR-like"/>
    <property type="match status" value="1"/>
</dbReference>
<dbReference type="AlphaFoldDB" id="A0A6N7PU18"/>
<dbReference type="OrthoDB" id="9813251at2"/>
<feature type="compositionally biased region" description="Basic and acidic residues" evidence="1">
    <location>
        <begin position="1"/>
        <end position="33"/>
    </location>
</feature>
<evidence type="ECO:0000259" key="2">
    <source>
        <dbReference type="Pfam" id="PF04296"/>
    </source>
</evidence>
<feature type="domain" description="YlxR" evidence="2">
    <location>
        <begin position="36"/>
        <end position="107"/>
    </location>
</feature>
<sequence>MGERAATREADGMMEARTDEQRATPQADRDGSSRVRTCVGCGERVEVPRSGAAPSVLVRLVLGPSGEVAVDAAGGGFGRGAHVHPRPSCVEKAAQKGLSRAAKGKVSLLWDEGPEEAGEEAPSGTAASGKLVPLDAGSLSRVIVRALDRRVQGLIVAAARSRKIAVGADAVTGADVRGEAEMIVVATDAAAGSELSAVRRAVSDGRAVAWGTKKVLATLCSAAASSKRAEGLAVVAIKDDRIAAALREAVQAASALAAPPLSGAAAGRKRHDARRPGGTGQESTSRSKPEDAGGGIDDDGARSDRDRRADG</sequence>
<keyword evidence="4" id="KW-1185">Reference proteome</keyword>
<protein>
    <submittedName>
        <fullName evidence="3">DUF448 domain-containing protein</fullName>
    </submittedName>
</protein>
<feature type="region of interest" description="Disordered" evidence="1">
    <location>
        <begin position="261"/>
        <end position="311"/>
    </location>
</feature>
<dbReference type="Proteomes" id="UP000440224">
    <property type="component" value="Unassembled WGS sequence"/>
</dbReference>
<name>A0A6N7PU18_9BACT</name>
<reference evidence="3 4" key="1">
    <citation type="submission" date="2019-10" db="EMBL/GenBank/DDBJ databases">
        <title>A soil myxobacterium in the family Polyangiaceae.</title>
        <authorList>
            <person name="Li Y."/>
            <person name="Wang J."/>
        </authorList>
    </citation>
    <scope>NUCLEOTIDE SEQUENCE [LARGE SCALE GENOMIC DNA]</scope>
    <source>
        <strain evidence="3 4">DSM 14734</strain>
    </source>
</reference>